<proteinExistence type="inferred from homology"/>
<dbReference type="AlphaFoldDB" id="A0AAN7I8R3"/>
<keyword evidence="14" id="KW-1185">Reference proteome</keyword>
<evidence type="ECO:0000256" key="6">
    <source>
        <dbReference type="ARBA" id="ARBA00022512"/>
    </source>
</evidence>
<dbReference type="EMBL" id="JAXUIC010000010">
    <property type="protein sequence ID" value="KAK4568850.1"/>
    <property type="molecule type" value="Genomic_DNA"/>
</dbReference>
<evidence type="ECO:0000256" key="9">
    <source>
        <dbReference type="ARBA" id="ARBA00022837"/>
    </source>
</evidence>
<dbReference type="InterPro" id="IPR012334">
    <property type="entry name" value="Pectin_lyas_fold"/>
</dbReference>
<organism evidence="13 14">
    <name type="scientific">Quercus rubra</name>
    <name type="common">Northern red oak</name>
    <name type="synonym">Quercus borealis</name>
    <dbReference type="NCBI Taxonomy" id="3512"/>
    <lineage>
        <taxon>Eukaryota</taxon>
        <taxon>Viridiplantae</taxon>
        <taxon>Streptophyta</taxon>
        <taxon>Embryophyta</taxon>
        <taxon>Tracheophyta</taxon>
        <taxon>Spermatophyta</taxon>
        <taxon>Magnoliopsida</taxon>
        <taxon>eudicotyledons</taxon>
        <taxon>Gunneridae</taxon>
        <taxon>Pentapetalae</taxon>
        <taxon>rosids</taxon>
        <taxon>fabids</taxon>
        <taxon>Fagales</taxon>
        <taxon>Fagaceae</taxon>
        <taxon>Quercus</taxon>
    </lineage>
</organism>
<evidence type="ECO:0000313" key="13">
    <source>
        <dbReference type="EMBL" id="KAK4568850.1"/>
    </source>
</evidence>
<comment type="pathway">
    <text evidence="3 11">Glycan metabolism; pectin degradation; 2-dehydro-3-deoxy-D-gluconate from pectin: step 2/5.</text>
</comment>
<keyword evidence="9 11" id="KW-0106">Calcium</keyword>
<evidence type="ECO:0000313" key="14">
    <source>
        <dbReference type="Proteomes" id="UP001324115"/>
    </source>
</evidence>
<evidence type="ECO:0000256" key="3">
    <source>
        <dbReference type="ARBA" id="ARBA00005220"/>
    </source>
</evidence>
<dbReference type="PRINTS" id="PR00807">
    <property type="entry name" value="AMBALLERGEN"/>
</dbReference>
<keyword evidence="7 11" id="KW-0479">Metal-binding</keyword>
<evidence type="ECO:0000259" key="12">
    <source>
        <dbReference type="SMART" id="SM00656"/>
    </source>
</evidence>
<comment type="caution">
    <text evidence="13">The sequence shown here is derived from an EMBL/GenBank/DDBJ whole genome shotgun (WGS) entry which is preliminary data.</text>
</comment>
<dbReference type="InterPro" id="IPR018082">
    <property type="entry name" value="AmbAllergen"/>
</dbReference>
<evidence type="ECO:0000256" key="11">
    <source>
        <dbReference type="RuleBase" id="RU361123"/>
    </source>
</evidence>
<comment type="similarity">
    <text evidence="4 11">Belongs to the polysaccharide lyase 1 family.</text>
</comment>
<evidence type="ECO:0000256" key="5">
    <source>
        <dbReference type="ARBA" id="ARBA00012272"/>
    </source>
</evidence>
<protein>
    <recommendedName>
        <fullName evidence="5 11">Pectate lyase</fullName>
        <ecNumber evidence="5 11">4.2.2.2</ecNumber>
    </recommendedName>
</protein>
<evidence type="ECO:0000256" key="8">
    <source>
        <dbReference type="ARBA" id="ARBA00022729"/>
    </source>
</evidence>
<dbReference type="EC" id="4.2.2.2" evidence="5 11"/>
<reference evidence="13 14" key="1">
    <citation type="journal article" date="2023" name="G3 (Bethesda)">
        <title>A haplotype-resolved chromosome-scale genome for Quercus rubra L. provides insights into the genetics of adaptive traits for red oak species.</title>
        <authorList>
            <person name="Kapoor B."/>
            <person name="Jenkins J."/>
            <person name="Schmutz J."/>
            <person name="Zhebentyayeva T."/>
            <person name="Kuelheim C."/>
            <person name="Coggeshall M."/>
            <person name="Heim C."/>
            <person name="Lasky J.R."/>
            <person name="Leites L."/>
            <person name="Islam-Faridi N."/>
            <person name="Romero-Severson J."/>
            <person name="DeLeo V.L."/>
            <person name="Lucas S.M."/>
            <person name="Lazic D."/>
            <person name="Gailing O."/>
            <person name="Carlson J."/>
            <person name="Staton M."/>
        </authorList>
    </citation>
    <scope>NUCLEOTIDE SEQUENCE [LARGE SCALE GENOMIC DNA]</scope>
    <source>
        <strain evidence="13">Pseudo-F2</strain>
    </source>
</reference>
<dbReference type="PANTHER" id="PTHR31683">
    <property type="entry name" value="PECTATE LYASE 18-RELATED"/>
    <property type="match status" value="1"/>
</dbReference>
<dbReference type="GO" id="GO:0030570">
    <property type="term" value="F:pectate lyase activity"/>
    <property type="evidence" value="ECO:0007669"/>
    <property type="project" value="UniProtKB-EC"/>
</dbReference>
<dbReference type="InterPro" id="IPR011050">
    <property type="entry name" value="Pectin_lyase_fold/virulence"/>
</dbReference>
<evidence type="ECO:0000256" key="1">
    <source>
        <dbReference type="ARBA" id="ARBA00000695"/>
    </source>
</evidence>
<dbReference type="Gene3D" id="2.160.20.10">
    <property type="entry name" value="Single-stranded right-handed beta-helix, Pectin lyase-like"/>
    <property type="match status" value="1"/>
</dbReference>
<dbReference type="SUPFAM" id="SSF51126">
    <property type="entry name" value="Pectin lyase-like"/>
    <property type="match status" value="1"/>
</dbReference>
<evidence type="ECO:0000256" key="7">
    <source>
        <dbReference type="ARBA" id="ARBA00022723"/>
    </source>
</evidence>
<keyword evidence="6" id="KW-0964">Secreted</keyword>
<sequence length="346" mass="37839">MVSRRRLKPRETFGTHKKVEDCWKCYSNWDKNRQKLADCAVGFGKNATSGKGGNIYVVTDPSDNDVVNPKNETLRHAVIQDEPLWIIFEQDMVIKLKQELIMNSYKTIDARNTNVRSSPGHFGHRGMSDGDAMSIFGSKHVWVDHVTLSTCADGLVDVVEGSSLVTISNSLFTEHDKVILLGHDDAYTSDKSLKVTIAFNHFGEGLTQRLPRIGHGYAHIVNNDYTKLGMYAIGGSASLTILSQGNRFLAPDDEKSKEVTKYEYAPKSEWQKWNWKSEGDLFLNGAFFTSSSGSIFNSSSNAAFLTSSSGSSSSSSASDITAKPSSLVPTLTANAGALKCQKGSAC</sequence>
<comment type="catalytic activity">
    <reaction evidence="1 11">
        <text>Eliminative cleavage of (1-&gt;4)-alpha-D-galacturonan to give oligosaccharides with 4-deoxy-alpha-D-galact-4-enuronosyl groups at their non-reducing ends.</text>
        <dbReference type="EC" id="4.2.2.2"/>
    </reaction>
</comment>
<feature type="domain" description="Pectate lyase" evidence="12">
    <location>
        <begin position="91"/>
        <end position="254"/>
    </location>
</feature>
<evidence type="ECO:0000256" key="10">
    <source>
        <dbReference type="ARBA" id="ARBA00023239"/>
    </source>
</evidence>
<dbReference type="Pfam" id="PF00544">
    <property type="entry name" value="Pectate_lyase_4"/>
    <property type="match status" value="1"/>
</dbReference>
<dbReference type="InterPro" id="IPR045032">
    <property type="entry name" value="PEL"/>
</dbReference>
<evidence type="ECO:0000256" key="2">
    <source>
        <dbReference type="ARBA" id="ARBA00004191"/>
    </source>
</evidence>
<accession>A0AAN7I8R3</accession>
<dbReference type="GO" id="GO:0046872">
    <property type="term" value="F:metal ion binding"/>
    <property type="evidence" value="ECO:0007669"/>
    <property type="project" value="UniProtKB-KW"/>
</dbReference>
<dbReference type="InterPro" id="IPR002022">
    <property type="entry name" value="Pec_lyase"/>
</dbReference>
<evidence type="ECO:0000256" key="4">
    <source>
        <dbReference type="ARBA" id="ARBA00010980"/>
    </source>
</evidence>
<dbReference type="PANTHER" id="PTHR31683:SF187">
    <property type="entry name" value="PECTATE LYASE 18-RELATED"/>
    <property type="match status" value="1"/>
</dbReference>
<comment type="subcellular location">
    <subcellularLocation>
        <location evidence="2">Secreted</location>
        <location evidence="2">Cell wall</location>
    </subcellularLocation>
</comment>
<keyword evidence="10 11" id="KW-0456">Lyase</keyword>
<name>A0AAN7I8R3_QUERU</name>
<keyword evidence="6" id="KW-0134">Cell wall</keyword>
<gene>
    <name evidence="13" type="ORF">RGQ29_004322</name>
</gene>
<dbReference type="Proteomes" id="UP001324115">
    <property type="component" value="Unassembled WGS sequence"/>
</dbReference>
<comment type="cofactor">
    <cofactor evidence="11">
        <name>Ca(2+)</name>
        <dbReference type="ChEBI" id="CHEBI:29108"/>
    </cofactor>
    <text evidence="11">Binds 1 Ca(2+) ion. Required for its activity.</text>
</comment>
<dbReference type="SMART" id="SM00656">
    <property type="entry name" value="Amb_all"/>
    <property type="match status" value="1"/>
</dbReference>
<keyword evidence="8" id="KW-0732">Signal</keyword>